<accession>A0ACB9F9W1</accession>
<evidence type="ECO:0000313" key="1">
    <source>
        <dbReference type="EMBL" id="KAI3767471.1"/>
    </source>
</evidence>
<reference evidence="2" key="1">
    <citation type="journal article" date="2022" name="Mol. Ecol. Resour.">
        <title>The genomes of chicory, endive, great burdock and yacon provide insights into Asteraceae palaeo-polyploidization history and plant inulin production.</title>
        <authorList>
            <person name="Fan W."/>
            <person name="Wang S."/>
            <person name="Wang H."/>
            <person name="Wang A."/>
            <person name="Jiang F."/>
            <person name="Liu H."/>
            <person name="Zhao H."/>
            <person name="Xu D."/>
            <person name="Zhang Y."/>
        </authorList>
    </citation>
    <scope>NUCLEOTIDE SEQUENCE [LARGE SCALE GENOMIC DNA]</scope>
    <source>
        <strain evidence="2">cv. Punajuju</strain>
    </source>
</reference>
<sequence length="122" mass="13207">MGRDGENLNDAGHLDPLGPDLEFTGSFTKRRKIRNSIQGDKIFPPPPNFESVEPIVATQEINLNNSPSIPVSINAHTDPITSSTPEIVRTARIGRAIGFDIEGDNEILMAAMGETGACNHNR</sequence>
<proteinExistence type="predicted"/>
<gene>
    <name evidence="1" type="ORF">L2E82_17603</name>
</gene>
<comment type="caution">
    <text evidence="1">The sequence shown here is derived from an EMBL/GenBank/DDBJ whole genome shotgun (WGS) entry which is preliminary data.</text>
</comment>
<protein>
    <submittedName>
        <fullName evidence="1">Uncharacterized protein</fullName>
    </submittedName>
</protein>
<organism evidence="1 2">
    <name type="scientific">Cichorium intybus</name>
    <name type="common">Chicory</name>
    <dbReference type="NCBI Taxonomy" id="13427"/>
    <lineage>
        <taxon>Eukaryota</taxon>
        <taxon>Viridiplantae</taxon>
        <taxon>Streptophyta</taxon>
        <taxon>Embryophyta</taxon>
        <taxon>Tracheophyta</taxon>
        <taxon>Spermatophyta</taxon>
        <taxon>Magnoliopsida</taxon>
        <taxon>eudicotyledons</taxon>
        <taxon>Gunneridae</taxon>
        <taxon>Pentapetalae</taxon>
        <taxon>asterids</taxon>
        <taxon>campanulids</taxon>
        <taxon>Asterales</taxon>
        <taxon>Asteraceae</taxon>
        <taxon>Cichorioideae</taxon>
        <taxon>Cichorieae</taxon>
        <taxon>Cichoriinae</taxon>
        <taxon>Cichorium</taxon>
    </lineage>
</organism>
<dbReference type="Proteomes" id="UP001055811">
    <property type="component" value="Linkage Group LG03"/>
</dbReference>
<reference evidence="1 2" key="2">
    <citation type="journal article" date="2022" name="Mol. Ecol. Resour.">
        <title>The genomes of chicory, endive, great burdock and yacon provide insights into Asteraceae paleo-polyploidization history and plant inulin production.</title>
        <authorList>
            <person name="Fan W."/>
            <person name="Wang S."/>
            <person name="Wang H."/>
            <person name="Wang A."/>
            <person name="Jiang F."/>
            <person name="Liu H."/>
            <person name="Zhao H."/>
            <person name="Xu D."/>
            <person name="Zhang Y."/>
        </authorList>
    </citation>
    <scope>NUCLEOTIDE SEQUENCE [LARGE SCALE GENOMIC DNA]</scope>
    <source>
        <strain evidence="2">cv. Punajuju</strain>
        <tissue evidence="1">Leaves</tissue>
    </source>
</reference>
<name>A0ACB9F9W1_CICIN</name>
<dbReference type="EMBL" id="CM042011">
    <property type="protein sequence ID" value="KAI3767471.1"/>
    <property type="molecule type" value="Genomic_DNA"/>
</dbReference>
<keyword evidence="2" id="KW-1185">Reference proteome</keyword>
<evidence type="ECO:0000313" key="2">
    <source>
        <dbReference type="Proteomes" id="UP001055811"/>
    </source>
</evidence>